<dbReference type="AlphaFoldDB" id="A0A1F8DI31"/>
<evidence type="ECO:0000313" key="1">
    <source>
        <dbReference type="EMBL" id="OGM88280.1"/>
    </source>
</evidence>
<proteinExistence type="predicted"/>
<comment type="caution">
    <text evidence="1">The sequence shown here is derived from an EMBL/GenBank/DDBJ whole genome shotgun (WGS) entry which is preliminary data.</text>
</comment>
<reference evidence="1 2" key="1">
    <citation type="journal article" date="2016" name="Nat. Commun.">
        <title>Thousands of microbial genomes shed light on interconnected biogeochemical processes in an aquifer system.</title>
        <authorList>
            <person name="Anantharaman K."/>
            <person name="Brown C.T."/>
            <person name="Hug L.A."/>
            <person name="Sharon I."/>
            <person name="Castelle C.J."/>
            <person name="Probst A.J."/>
            <person name="Thomas B.C."/>
            <person name="Singh A."/>
            <person name="Wilkins M.J."/>
            <person name="Karaoz U."/>
            <person name="Brodie E.L."/>
            <person name="Williams K.H."/>
            <person name="Hubbard S.S."/>
            <person name="Banfield J.F."/>
        </authorList>
    </citation>
    <scope>NUCLEOTIDE SEQUENCE [LARGE SCALE GENOMIC DNA]</scope>
</reference>
<sequence>MAPDVKLQLLKFESKNLDSDEDQLIKWLQEIGFWDIEVNLRVKAAANHLPLDIEGSFKDRFGLPMNSPTKKLFYDLLKSDIGLSLKLLGFCDGEWKDPETCVGKILSLKLGRVQDRERFKALNIAFDPRVQFLLGVRAVPYA</sequence>
<gene>
    <name evidence="1" type="ORF">A2573_02595</name>
</gene>
<name>A0A1F8DI31_9BACT</name>
<dbReference type="Proteomes" id="UP000177596">
    <property type="component" value="Unassembled WGS sequence"/>
</dbReference>
<evidence type="ECO:0000313" key="2">
    <source>
        <dbReference type="Proteomes" id="UP000177596"/>
    </source>
</evidence>
<organism evidence="1 2">
    <name type="scientific">Candidatus Woesebacteria bacterium RIFOXYD1_FULL_43_18</name>
    <dbReference type="NCBI Taxonomy" id="1802551"/>
    <lineage>
        <taxon>Bacteria</taxon>
        <taxon>Candidatus Woeseibacteriota</taxon>
    </lineage>
</organism>
<accession>A0A1F8DI31</accession>
<protein>
    <submittedName>
        <fullName evidence="1">Uncharacterized protein</fullName>
    </submittedName>
</protein>
<dbReference type="EMBL" id="MGIL01000013">
    <property type="protein sequence ID" value="OGM88280.1"/>
    <property type="molecule type" value="Genomic_DNA"/>
</dbReference>